<accession>A0A9P9EJC8</accession>
<dbReference type="EMBL" id="JAGMWT010000001">
    <property type="protein sequence ID" value="KAH7138548.1"/>
    <property type="molecule type" value="Genomic_DNA"/>
</dbReference>
<comment type="caution">
    <text evidence="5">The sequence shown here is derived from an EMBL/GenBank/DDBJ whole genome shotgun (WGS) entry which is preliminary data.</text>
</comment>
<organism evidence="5 6">
    <name type="scientific">Dendryphion nanum</name>
    <dbReference type="NCBI Taxonomy" id="256645"/>
    <lineage>
        <taxon>Eukaryota</taxon>
        <taxon>Fungi</taxon>
        <taxon>Dikarya</taxon>
        <taxon>Ascomycota</taxon>
        <taxon>Pezizomycotina</taxon>
        <taxon>Dothideomycetes</taxon>
        <taxon>Pleosporomycetidae</taxon>
        <taxon>Pleosporales</taxon>
        <taxon>Torulaceae</taxon>
        <taxon>Dendryphion</taxon>
    </lineage>
</organism>
<dbReference type="InterPro" id="IPR040446">
    <property type="entry name" value="RRP7"/>
</dbReference>
<evidence type="ECO:0000313" key="5">
    <source>
        <dbReference type="EMBL" id="KAH7138548.1"/>
    </source>
</evidence>
<dbReference type="Proteomes" id="UP000700596">
    <property type="component" value="Unassembled WGS sequence"/>
</dbReference>
<protein>
    <submittedName>
        <fullName evidence="5">Ribosomal RNA-processing protein 7-domain-containing protein</fullName>
    </submittedName>
</protein>
<evidence type="ECO:0000313" key="6">
    <source>
        <dbReference type="Proteomes" id="UP000700596"/>
    </source>
</evidence>
<feature type="region of interest" description="Disordered" evidence="2">
    <location>
        <begin position="262"/>
        <end position="320"/>
    </location>
</feature>
<proteinExistence type="inferred from homology"/>
<feature type="domain" description="Ribosomal RNA-processing protein 7 C-terminal" evidence="3">
    <location>
        <begin position="201"/>
        <end position="318"/>
    </location>
</feature>
<dbReference type="InterPro" id="IPR040447">
    <property type="entry name" value="RRM_Rrp7"/>
</dbReference>
<dbReference type="AlphaFoldDB" id="A0A9P9EJC8"/>
<evidence type="ECO:0000256" key="2">
    <source>
        <dbReference type="SAM" id="MobiDB-lite"/>
    </source>
</evidence>
<dbReference type="Pfam" id="PF12923">
    <property type="entry name" value="RRP7"/>
    <property type="match status" value="1"/>
</dbReference>
<keyword evidence="6" id="KW-1185">Reference proteome</keyword>
<reference evidence="5" key="1">
    <citation type="journal article" date="2021" name="Nat. Commun.">
        <title>Genetic determinants of endophytism in the Arabidopsis root mycobiome.</title>
        <authorList>
            <person name="Mesny F."/>
            <person name="Miyauchi S."/>
            <person name="Thiergart T."/>
            <person name="Pickel B."/>
            <person name="Atanasova L."/>
            <person name="Karlsson M."/>
            <person name="Huettel B."/>
            <person name="Barry K.W."/>
            <person name="Haridas S."/>
            <person name="Chen C."/>
            <person name="Bauer D."/>
            <person name="Andreopoulos W."/>
            <person name="Pangilinan J."/>
            <person name="LaButti K."/>
            <person name="Riley R."/>
            <person name="Lipzen A."/>
            <person name="Clum A."/>
            <person name="Drula E."/>
            <person name="Henrissat B."/>
            <person name="Kohler A."/>
            <person name="Grigoriev I.V."/>
            <person name="Martin F.M."/>
            <person name="Hacquard S."/>
        </authorList>
    </citation>
    <scope>NUCLEOTIDE SEQUENCE</scope>
    <source>
        <strain evidence="5">MPI-CAGE-CH-0243</strain>
    </source>
</reference>
<name>A0A9P9EJC8_9PLEO</name>
<dbReference type="CDD" id="cd12950">
    <property type="entry name" value="RRP7_Rrp7p"/>
    <property type="match status" value="1"/>
</dbReference>
<dbReference type="InterPro" id="IPR024326">
    <property type="entry name" value="RRP7_C"/>
</dbReference>
<dbReference type="GO" id="GO:0006364">
    <property type="term" value="P:rRNA processing"/>
    <property type="evidence" value="ECO:0007669"/>
    <property type="project" value="TreeGrafter"/>
</dbReference>
<dbReference type="GO" id="GO:0034456">
    <property type="term" value="C:UTP-C complex"/>
    <property type="evidence" value="ECO:0007669"/>
    <property type="project" value="TreeGrafter"/>
</dbReference>
<dbReference type="CDD" id="cd12293">
    <property type="entry name" value="dRRM_Rrp7p"/>
    <property type="match status" value="1"/>
</dbReference>
<dbReference type="PANTHER" id="PTHR13191:SF0">
    <property type="entry name" value="RIBOSOMAL RNA-PROCESSING PROTEIN 7 HOMOLOG A-RELATED"/>
    <property type="match status" value="1"/>
</dbReference>
<sequence length="320" mass="36055">MPTSTPKTESSTPSTVSDFAILPLTLPNVKLPAQIGTPEHYLYIKPHEPSQPTLSADRSLFIANVPVDAQENNIRELFITQLGGARVESVEFDTAVPAIPSVKRWKTNNAAGGESKSKKRKRDEDVVAEGVIEDEKSALPKIWNTELRKSGGCAVVAFVDRPSMKGAWKEVQRAIKEGKEVTWMQGDGLGIERYKSHNTLRYPPKALLQASVNAYLTQFTRTEVARNRVRAKQRSVPDEDGFITVTRGGRAGPARLEQAEAKQKELQERKEKNGTKGDFYRFQGREKRKEAEGELRRKFEADRKRVEEMRARRGRVRPET</sequence>
<dbReference type="GO" id="GO:0032545">
    <property type="term" value="C:CURI complex"/>
    <property type="evidence" value="ECO:0007669"/>
    <property type="project" value="TreeGrafter"/>
</dbReference>
<dbReference type="GO" id="GO:0000028">
    <property type="term" value="P:ribosomal small subunit assembly"/>
    <property type="evidence" value="ECO:0007669"/>
    <property type="project" value="TreeGrafter"/>
</dbReference>
<comment type="similarity">
    <text evidence="1">Belongs to the RRP7 family.</text>
</comment>
<dbReference type="OrthoDB" id="5390at2759"/>
<dbReference type="Gene3D" id="6.10.250.1770">
    <property type="match status" value="1"/>
</dbReference>
<evidence type="ECO:0000256" key="1">
    <source>
        <dbReference type="ARBA" id="ARBA00006110"/>
    </source>
</evidence>
<dbReference type="Pfam" id="PF17799">
    <property type="entry name" value="RRM_Rrp7"/>
    <property type="match status" value="1"/>
</dbReference>
<dbReference type="PANTHER" id="PTHR13191">
    <property type="entry name" value="RIBOSOMAL RNA PROCESSING PROTEIN 7-RELATED"/>
    <property type="match status" value="1"/>
</dbReference>
<evidence type="ECO:0000259" key="4">
    <source>
        <dbReference type="Pfam" id="PF17799"/>
    </source>
</evidence>
<evidence type="ECO:0000259" key="3">
    <source>
        <dbReference type="Pfam" id="PF12923"/>
    </source>
</evidence>
<feature type="domain" description="Rrp7 RRM-like N-terminal" evidence="4">
    <location>
        <begin position="16"/>
        <end position="197"/>
    </location>
</feature>
<gene>
    <name evidence="5" type="ORF">B0J11DRAFT_18954</name>
</gene>